<dbReference type="RefSeq" id="WP_129425644.1">
    <property type="nucleotide sequence ID" value="NZ_SDPW01000001.1"/>
</dbReference>
<comment type="caution">
    <text evidence="1">The sequence shown here is derived from an EMBL/GenBank/DDBJ whole genome shotgun (WGS) entry which is preliminary data.</text>
</comment>
<dbReference type="Pfam" id="PF07751">
    <property type="entry name" value="Abi_2"/>
    <property type="match status" value="1"/>
</dbReference>
<name>A0A4Q2K0B5_9ACTN</name>
<sequence>MAKDFLTYDQQVDKLVNEKGLAVPDRGYAIETLKRTSYFALVNGYKQPLRDPMTRRYKPGTEFSDIVALFEFDARLRGLFMEAIVRVERKLRSSISYAFCSREGSAQERYLDPASYSDARKHRGGVARLVKIMEGIAVRNDEYPYIVHQRSKYGNVPLWAVVNAMTFGQTSRMYAYLRHPMRADVAKQYEHVNERELGQHLKVLVLYRNCCAHGERLFSHKVYSDVPDTPLHAKLGIPKNGEQYAMGKRDLFGAVISLRYLLPPDQFLPFRRQLARIVDGFARDCAAIEADELLDLMGFPKNWADLTRYGL</sequence>
<reference evidence="1 2" key="1">
    <citation type="submission" date="2019-01" db="EMBL/GenBank/DDBJ databases">
        <title>Senegalimassilia sp. nov. KGMB04484 isolated human feces.</title>
        <authorList>
            <person name="Han K.-I."/>
            <person name="Kim J.-S."/>
            <person name="Lee K.C."/>
            <person name="Suh M.K."/>
            <person name="Eom M.K."/>
            <person name="Lee J.H."/>
            <person name="Park S.-H."/>
            <person name="Kang S.W."/>
            <person name="Park J.-E."/>
            <person name="Oh B.S."/>
            <person name="Yu S.Y."/>
            <person name="Choi S.-H."/>
            <person name="Lee D.H."/>
            <person name="Yoon H."/>
            <person name="Kim B.-Y."/>
            <person name="Lee J.H."/>
            <person name="Lee J.-S."/>
        </authorList>
    </citation>
    <scope>NUCLEOTIDE SEQUENCE [LARGE SCALE GENOMIC DNA]</scope>
    <source>
        <strain evidence="1 2">KGMB04484</strain>
    </source>
</reference>
<gene>
    <name evidence="1" type="ORF">ET524_10450</name>
</gene>
<organism evidence="1 2">
    <name type="scientific">Senegalimassilia faecalis</name>
    <dbReference type="NCBI Taxonomy" id="2509433"/>
    <lineage>
        <taxon>Bacteria</taxon>
        <taxon>Bacillati</taxon>
        <taxon>Actinomycetota</taxon>
        <taxon>Coriobacteriia</taxon>
        <taxon>Coriobacteriales</taxon>
        <taxon>Coriobacteriaceae</taxon>
        <taxon>Senegalimassilia</taxon>
    </lineage>
</organism>
<keyword evidence="2" id="KW-1185">Reference proteome</keyword>
<protein>
    <submittedName>
        <fullName evidence="1">Abi family protein</fullName>
    </submittedName>
</protein>
<accession>A0A4Q2K0B5</accession>
<proteinExistence type="predicted"/>
<dbReference type="InterPro" id="IPR011664">
    <property type="entry name" value="Abi_system_AbiD/AbiF-like"/>
</dbReference>
<dbReference type="OrthoDB" id="5363652at2"/>
<dbReference type="AlphaFoldDB" id="A0A4Q2K0B5"/>
<evidence type="ECO:0000313" key="1">
    <source>
        <dbReference type="EMBL" id="RXZ54855.1"/>
    </source>
</evidence>
<dbReference type="Proteomes" id="UP000293345">
    <property type="component" value="Unassembled WGS sequence"/>
</dbReference>
<dbReference type="EMBL" id="SDPW01000001">
    <property type="protein sequence ID" value="RXZ54855.1"/>
    <property type="molecule type" value="Genomic_DNA"/>
</dbReference>
<evidence type="ECO:0000313" key="2">
    <source>
        <dbReference type="Proteomes" id="UP000293345"/>
    </source>
</evidence>